<evidence type="ECO:0000256" key="2">
    <source>
        <dbReference type="ARBA" id="ARBA00029460"/>
    </source>
</evidence>
<accession>A0ABY4PD52</accession>
<protein>
    <submittedName>
        <fullName evidence="5">TlyA family RNA methyltransferase</fullName>
    </submittedName>
</protein>
<evidence type="ECO:0000256" key="1">
    <source>
        <dbReference type="ARBA" id="ARBA00022884"/>
    </source>
</evidence>
<keyword evidence="5" id="KW-0489">Methyltransferase</keyword>
<keyword evidence="5" id="KW-0808">Transferase</keyword>
<dbReference type="Pfam" id="PF01728">
    <property type="entry name" value="FtsJ"/>
    <property type="match status" value="1"/>
</dbReference>
<dbReference type="NCBIfam" id="TIGR00478">
    <property type="entry name" value="tly"/>
    <property type="match status" value="1"/>
</dbReference>
<sequence>MNTKKQRVDVLVVEQGLTASREQAKRAIMAGEVYNDVNLRLDKPGEKIAGDSHLHLKVSKHPNFVGRGAFKLVKALEVFDINLQDKLCLDIGASTGGFTDVALQNKARGVYALDVGYNQLAWKLRTDNRVQVMERVNFRYSKPTDFDLGLPEFAMTDVSFISLKLILPPLQAILLPEHDAVCLIKPQFEAGKEKVGKNGIVRDPKVHQAVLNEIVEFAIDHNYDVLGLDFSPITGSEGNIEFLIHLKLAQQQGKIDEHIDIDQVIQNAHQQLKSK</sequence>
<organism evidence="5 6">
    <name type="scientific">Bombilactobacillus thymidiniphilus</name>
    <dbReference type="NCBI Taxonomy" id="2923363"/>
    <lineage>
        <taxon>Bacteria</taxon>
        <taxon>Bacillati</taxon>
        <taxon>Bacillota</taxon>
        <taxon>Bacilli</taxon>
        <taxon>Lactobacillales</taxon>
        <taxon>Lactobacillaceae</taxon>
        <taxon>Bombilactobacillus</taxon>
    </lineage>
</organism>
<dbReference type="InterPro" id="IPR036986">
    <property type="entry name" value="S4_RNA-bd_sf"/>
</dbReference>
<dbReference type="PANTHER" id="PTHR32319">
    <property type="entry name" value="BACTERIAL HEMOLYSIN-LIKE PROTEIN"/>
    <property type="match status" value="1"/>
</dbReference>
<dbReference type="PIRSF" id="PIRSF005578">
    <property type="entry name" value="TlyA"/>
    <property type="match status" value="1"/>
</dbReference>
<evidence type="ECO:0000259" key="4">
    <source>
        <dbReference type="SMART" id="SM00363"/>
    </source>
</evidence>
<dbReference type="Gene3D" id="3.40.50.150">
    <property type="entry name" value="Vaccinia Virus protein VP39"/>
    <property type="match status" value="1"/>
</dbReference>
<dbReference type="Proteomes" id="UP000831947">
    <property type="component" value="Chromosome"/>
</dbReference>
<dbReference type="SUPFAM" id="SSF55174">
    <property type="entry name" value="Alpha-L RNA-binding motif"/>
    <property type="match status" value="1"/>
</dbReference>
<proteinExistence type="inferred from homology"/>
<dbReference type="PANTHER" id="PTHR32319:SF0">
    <property type="entry name" value="BACTERIAL HEMOLYSIN-LIKE PROTEIN"/>
    <property type="match status" value="1"/>
</dbReference>
<evidence type="ECO:0000256" key="3">
    <source>
        <dbReference type="PROSITE-ProRule" id="PRU00182"/>
    </source>
</evidence>
<dbReference type="InterPro" id="IPR002877">
    <property type="entry name" value="RNA_MeTrfase_FtsJ_dom"/>
</dbReference>
<name>A0ABY4PD52_9LACO</name>
<gene>
    <name evidence="5" type="ORF">MOO47_06680</name>
</gene>
<dbReference type="InterPro" id="IPR004538">
    <property type="entry name" value="Hemolysin_A/TlyA"/>
</dbReference>
<keyword evidence="1 3" id="KW-0694">RNA-binding</keyword>
<dbReference type="InterPro" id="IPR047048">
    <property type="entry name" value="TlyA"/>
</dbReference>
<dbReference type="EMBL" id="CP093365">
    <property type="protein sequence ID" value="UQS83452.1"/>
    <property type="molecule type" value="Genomic_DNA"/>
</dbReference>
<comment type="similarity">
    <text evidence="2">Belongs to the TlyA family.</text>
</comment>
<dbReference type="GO" id="GO:0032259">
    <property type="term" value="P:methylation"/>
    <property type="evidence" value="ECO:0007669"/>
    <property type="project" value="UniProtKB-KW"/>
</dbReference>
<dbReference type="CDD" id="cd00165">
    <property type="entry name" value="S4"/>
    <property type="match status" value="1"/>
</dbReference>
<dbReference type="SUPFAM" id="SSF53335">
    <property type="entry name" value="S-adenosyl-L-methionine-dependent methyltransferases"/>
    <property type="match status" value="1"/>
</dbReference>
<reference evidence="5 6" key="1">
    <citation type="journal article" date="2022" name="Int. J. Syst. Evol. Microbiol.">
        <title>Apilactobacillus apisilvae sp. nov., Nicolia spurrieriana gen. nov. sp. nov., Bombilactobacillus folatiphilus sp. nov. and Bombilactobacillus thymidiniphilus sp. nov., four new lactic acid bacterial isolates from stingless bees Tetragonula carbonaria and Austroplebeia australis.</title>
        <authorList>
            <person name="Oliphant S.A."/>
            <person name="Watson-Haigh N.S."/>
            <person name="Sumby K.M."/>
            <person name="Gardner J."/>
            <person name="Groom S."/>
            <person name="Jiranek V."/>
        </authorList>
    </citation>
    <scope>NUCLEOTIDE SEQUENCE [LARGE SCALE GENOMIC DNA]</scope>
    <source>
        <strain evidence="5 6">SG4_A1</strain>
    </source>
</reference>
<evidence type="ECO:0000313" key="6">
    <source>
        <dbReference type="Proteomes" id="UP000831947"/>
    </source>
</evidence>
<dbReference type="PROSITE" id="PS50889">
    <property type="entry name" value="S4"/>
    <property type="match status" value="1"/>
</dbReference>
<dbReference type="RefSeq" id="WP_249512678.1">
    <property type="nucleotide sequence ID" value="NZ_CP093365.1"/>
</dbReference>
<dbReference type="InterPro" id="IPR029063">
    <property type="entry name" value="SAM-dependent_MTases_sf"/>
</dbReference>
<dbReference type="InterPro" id="IPR002942">
    <property type="entry name" value="S4_RNA-bd"/>
</dbReference>
<dbReference type="GO" id="GO:0008168">
    <property type="term" value="F:methyltransferase activity"/>
    <property type="evidence" value="ECO:0007669"/>
    <property type="project" value="UniProtKB-KW"/>
</dbReference>
<evidence type="ECO:0000313" key="5">
    <source>
        <dbReference type="EMBL" id="UQS83452.1"/>
    </source>
</evidence>
<dbReference type="SMART" id="SM00363">
    <property type="entry name" value="S4"/>
    <property type="match status" value="1"/>
</dbReference>
<dbReference type="Gene3D" id="3.10.290.10">
    <property type="entry name" value="RNA-binding S4 domain"/>
    <property type="match status" value="1"/>
</dbReference>
<keyword evidence="6" id="KW-1185">Reference proteome</keyword>
<feature type="domain" description="RNA-binding S4" evidence="4">
    <location>
        <begin position="6"/>
        <end position="70"/>
    </location>
</feature>